<dbReference type="PROSITE" id="PS50929">
    <property type="entry name" value="ABC_TM1F"/>
    <property type="match status" value="1"/>
</dbReference>
<dbReference type="EMBL" id="MLQR01000001">
    <property type="protein sequence ID" value="OIJ17387.1"/>
    <property type="molecule type" value="Genomic_DNA"/>
</dbReference>
<dbReference type="Pfam" id="PF00664">
    <property type="entry name" value="ABC_membrane"/>
    <property type="match status" value="1"/>
</dbReference>
<feature type="transmembrane region" description="Helical" evidence="9">
    <location>
        <begin position="12"/>
        <end position="32"/>
    </location>
</feature>
<keyword evidence="13" id="KW-1185">Reference proteome</keyword>
<dbReference type="SUPFAM" id="SSF90123">
    <property type="entry name" value="ABC transporter transmembrane region"/>
    <property type="match status" value="1"/>
</dbReference>
<evidence type="ECO:0000256" key="5">
    <source>
        <dbReference type="ARBA" id="ARBA00022741"/>
    </source>
</evidence>
<evidence type="ECO:0000256" key="7">
    <source>
        <dbReference type="ARBA" id="ARBA00022989"/>
    </source>
</evidence>
<dbReference type="FunFam" id="1.20.1560.10:FF:000040">
    <property type="entry name" value="Multidrug ABC transporter ATP-binding protein"/>
    <property type="match status" value="1"/>
</dbReference>
<dbReference type="InterPro" id="IPR011527">
    <property type="entry name" value="ABC1_TM_dom"/>
</dbReference>
<evidence type="ECO:0000313" key="13">
    <source>
        <dbReference type="Proteomes" id="UP000179524"/>
    </source>
</evidence>
<evidence type="ECO:0000256" key="3">
    <source>
        <dbReference type="ARBA" id="ARBA00022475"/>
    </source>
</evidence>
<proteinExistence type="predicted"/>
<dbReference type="InterPro" id="IPR036640">
    <property type="entry name" value="ABC1_TM_sf"/>
</dbReference>
<reference evidence="12 13" key="1">
    <citation type="submission" date="2016-10" db="EMBL/GenBank/DDBJ databases">
        <title>Draft genome sequences of four alkaliphilic bacteria belonging to the Anaerobacillus genus.</title>
        <authorList>
            <person name="Bassil N.M."/>
            <person name="Lloyd J.R."/>
        </authorList>
    </citation>
    <scope>NUCLEOTIDE SEQUENCE [LARGE SCALE GENOMIC DNA]</scope>
    <source>
        <strain evidence="12 13">DSM 18345</strain>
    </source>
</reference>
<evidence type="ECO:0000256" key="4">
    <source>
        <dbReference type="ARBA" id="ARBA00022692"/>
    </source>
</evidence>
<dbReference type="SUPFAM" id="SSF52540">
    <property type="entry name" value="P-loop containing nucleoside triphosphate hydrolases"/>
    <property type="match status" value="1"/>
</dbReference>
<evidence type="ECO:0000256" key="2">
    <source>
        <dbReference type="ARBA" id="ARBA00022448"/>
    </source>
</evidence>
<keyword evidence="7 9" id="KW-1133">Transmembrane helix</keyword>
<feature type="domain" description="ABC transmembrane type-1" evidence="11">
    <location>
        <begin position="16"/>
        <end position="298"/>
    </location>
</feature>
<dbReference type="AlphaFoldDB" id="A0A1S2M0A9"/>
<evidence type="ECO:0000256" key="6">
    <source>
        <dbReference type="ARBA" id="ARBA00022840"/>
    </source>
</evidence>
<dbReference type="PROSITE" id="PS00211">
    <property type="entry name" value="ABC_TRANSPORTER_1"/>
    <property type="match status" value="1"/>
</dbReference>
<dbReference type="InterPro" id="IPR003593">
    <property type="entry name" value="AAA+_ATPase"/>
</dbReference>
<evidence type="ECO:0000256" key="8">
    <source>
        <dbReference type="ARBA" id="ARBA00023136"/>
    </source>
</evidence>
<feature type="transmembrane region" description="Helical" evidence="9">
    <location>
        <begin position="238"/>
        <end position="260"/>
    </location>
</feature>
<dbReference type="InterPro" id="IPR027417">
    <property type="entry name" value="P-loop_NTPase"/>
</dbReference>
<feature type="domain" description="ABC transporter" evidence="10">
    <location>
        <begin position="333"/>
        <end position="568"/>
    </location>
</feature>
<evidence type="ECO:0000256" key="1">
    <source>
        <dbReference type="ARBA" id="ARBA00004651"/>
    </source>
</evidence>
<evidence type="ECO:0000313" key="12">
    <source>
        <dbReference type="EMBL" id="OIJ17387.1"/>
    </source>
</evidence>
<dbReference type="GO" id="GO:0005524">
    <property type="term" value="F:ATP binding"/>
    <property type="evidence" value="ECO:0007669"/>
    <property type="project" value="UniProtKB-KW"/>
</dbReference>
<dbReference type="RefSeq" id="WP_071308111.1">
    <property type="nucleotide sequence ID" value="NZ_MLQR01000001.1"/>
</dbReference>
<dbReference type="InterPro" id="IPR039421">
    <property type="entry name" value="Type_1_exporter"/>
</dbReference>
<keyword evidence="8 9" id="KW-0472">Membrane</keyword>
<dbReference type="Proteomes" id="UP000179524">
    <property type="component" value="Unassembled WGS sequence"/>
</dbReference>
<dbReference type="InterPro" id="IPR003439">
    <property type="entry name" value="ABC_transporter-like_ATP-bd"/>
</dbReference>
<keyword evidence="6 12" id="KW-0067">ATP-binding</keyword>
<keyword evidence="4 9" id="KW-0812">Transmembrane</keyword>
<keyword evidence="2" id="KW-0813">Transport</keyword>
<evidence type="ECO:0000256" key="9">
    <source>
        <dbReference type="SAM" id="Phobius"/>
    </source>
</evidence>
<dbReference type="Gene3D" id="1.20.1560.10">
    <property type="entry name" value="ABC transporter type 1, transmembrane domain"/>
    <property type="match status" value="1"/>
</dbReference>
<comment type="subcellular location">
    <subcellularLocation>
        <location evidence="1">Cell membrane</location>
        <topology evidence="1">Multi-pass membrane protein</topology>
    </subcellularLocation>
</comment>
<evidence type="ECO:0000259" key="11">
    <source>
        <dbReference type="PROSITE" id="PS50929"/>
    </source>
</evidence>
<feature type="transmembrane region" description="Helical" evidence="9">
    <location>
        <begin position="154"/>
        <end position="173"/>
    </location>
</feature>
<dbReference type="CDD" id="cd18548">
    <property type="entry name" value="ABC_6TM_Tm287_like"/>
    <property type="match status" value="1"/>
</dbReference>
<dbReference type="PANTHER" id="PTHR43394:SF1">
    <property type="entry name" value="ATP-BINDING CASSETTE SUB-FAMILY B MEMBER 10, MITOCHONDRIAL"/>
    <property type="match status" value="1"/>
</dbReference>
<dbReference type="GO" id="GO:0015421">
    <property type="term" value="F:ABC-type oligopeptide transporter activity"/>
    <property type="evidence" value="ECO:0007669"/>
    <property type="project" value="TreeGrafter"/>
</dbReference>
<dbReference type="OrthoDB" id="9770415at2"/>
<dbReference type="GO" id="GO:0016887">
    <property type="term" value="F:ATP hydrolysis activity"/>
    <property type="evidence" value="ECO:0007669"/>
    <property type="project" value="InterPro"/>
</dbReference>
<organism evidence="12 13">
    <name type="scientific">Anaerobacillus alkalilacustris</name>
    <dbReference type="NCBI Taxonomy" id="393763"/>
    <lineage>
        <taxon>Bacteria</taxon>
        <taxon>Bacillati</taxon>
        <taxon>Bacillota</taxon>
        <taxon>Bacilli</taxon>
        <taxon>Bacillales</taxon>
        <taxon>Bacillaceae</taxon>
        <taxon>Anaerobacillus</taxon>
    </lineage>
</organism>
<sequence length="575" mass="64574">MISILKYLKTYWFFMVMVFVFTLLAILLELYLPTLMADVVDIGIVNQDISFILHTGALMIASAFLAILFNIISIYFSTKVALGLGRDIRRKLFLTVENFSLKEYEKFGPSSLITRTTNDIKQVQDVINMMLRMMTRAPLMLVGGIVLAVSRDAVLSLVFLAALPILGGLIFLISKKALPLFGLLQKKTDRLNLLLRETLIGTRVVRAFNRVEYEKSRFNQANRDYRDTGIKVNQTMSFMFPVMMLVMNFTSIAIVWFGAIRIDQGMMQIGNLMAFLQYSLMILFSLIMLSMVFVMIPRAEASAKRISEVLHVKPEIMDSSDEFIEENGLRGHLEFKNVAFRYSGAEKQALESISFTAEPGKVTAIIGSTGAGKTTLTQLILRFYDVESGEILLNGEDIRCMKQHTLRQKIGYVPQKASLFSGTIAENLLLGKKDATEEEIFEALETAQALDFVQEKEDGIFAQIEQSGLNLSGGQKQRLSIARALVRKPELYIFDDSFSALDYKTDAKLREALKKAAMNSTILVVAQRVSTVINADQILVLNEGKLAGIGTHEQLLNENNIYQEIVESQRTEESA</sequence>
<dbReference type="PROSITE" id="PS50893">
    <property type="entry name" value="ABC_TRANSPORTER_2"/>
    <property type="match status" value="1"/>
</dbReference>
<name>A0A1S2M0A9_9BACI</name>
<keyword evidence="3" id="KW-1003">Cell membrane</keyword>
<dbReference type="InterPro" id="IPR017871">
    <property type="entry name" value="ABC_transporter-like_CS"/>
</dbReference>
<feature type="transmembrane region" description="Helical" evidence="9">
    <location>
        <begin position="52"/>
        <end position="76"/>
    </location>
</feature>
<comment type="caution">
    <text evidence="12">The sequence shown here is derived from an EMBL/GenBank/DDBJ whole genome shotgun (WGS) entry which is preliminary data.</text>
</comment>
<dbReference type="Pfam" id="PF00005">
    <property type="entry name" value="ABC_tran"/>
    <property type="match status" value="1"/>
</dbReference>
<evidence type="ECO:0000259" key="10">
    <source>
        <dbReference type="PROSITE" id="PS50893"/>
    </source>
</evidence>
<keyword evidence="5" id="KW-0547">Nucleotide-binding</keyword>
<gene>
    <name evidence="12" type="ORF">BKP37_02465</name>
</gene>
<protein>
    <submittedName>
        <fullName evidence="12">Multidrug ABC transporter ATP-binding protein</fullName>
    </submittedName>
</protein>
<feature type="transmembrane region" description="Helical" evidence="9">
    <location>
        <begin position="272"/>
        <end position="296"/>
    </location>
</feature>
<dbReference type="SMART" id="SM00382">
    <property type="entry name" value="AAA"/>
    <property type="match status" value="1"/>
</dbReference>
<dbReference type="FunFam" id="3.40.50.300:FF:000854">
    <property type="entry name" value="Multidrug ABC transporter ATP-binding protein"/>
    <property type="match status" value="1"/>
</dbReference>
<dbReference type="GO" id="GO:0005886">
    <property type="term" value="C:plasma membrane"/>
    <property type="evidence" value="ECO:0007669"/>
    <property type="project" value="UniProtKB-SubCell"/>
</dbReference>
<accession>A0A1S2M0A9</accession>
<dbReference type="PANTHER" id="PTHR43394">
    <property type="entry name" value="ATP-DEPENDENT PERMEASE MDL1, MITOCHONDRIAL"/>
    <property type="match status" value="1"/>
</dbReference>
<dbReference type="Gene3D" id="3.40.50.300">
    <property type="entry name" value="P-loop containing nucleotide triphosphate hydrolases"/>
    <property type="match status" value="1"/>
</dbReference>